<sequence length="96" mass="11351">MTSSSDLKNHRISILHYWNKGIRSAPAVHRETNIQLRTIYYNINKLKQTNSLKHRDRISRPHVLSGIEKKAIGQYIRRNNEITVKEIKKKLSTTYH</sequence>
<evidence type="ECO:0000313" key="1">
    <source>
        <dbReference type="EMBL" id="CAF1008981.1"/>
    </source>
</evidence>
<dbReference type="Proteomes" id="UP000663823">
    <property type="component" value="Unassembled WGS sequence"/>
</dbReference>
<evidence type="ECO:0000313" key="2">
    <source>
        <dbReference type="EMBL" id="CAF4006008.1"/>
    </source>
</evidence>
<dbReference type="AlphaFoldDB" id="A0A814HF11"/>
<dbReference type="OrthoDB" id="6021633at2759"/>
<dbReference type="EMBL" id="CAJOAX010007306">
    <property type="protein sequence ID" value="CAF4006008.1"/>
    <property type="molecule type" value="Genomic_DNA"/>
</dbReference>
<dbReference type="InterPro" id="IPR009057">
    <property type="entry name" value="Homeodomain-like_sf"/>
</dbReference>
<name>A0A814HF11_9BILA</name>
<proteinExistence type="predicted"/>
<protein>
    <submittedName>
        <fullName evidence="1">Uncharacterized protein</fullName>
    </submittedName>
</protein>
<reference evidence="1" key="1">
    <citation type="submission" date="2021-02" db="EMBL/GenBank/DDBJ databases">
        <authorList>
            <person name="Nowell W R."/>
        </authorList>
    </citation>
    <scope>NUCLEOTIDE SEQUENCE</scope>
</reference>
<dbReference type="EMBL" id="CAJNOO010000678">
    <property type="protein sequence ID" value="CAF1008981.1"/>
    <property type="molecule type" value="Genomic_DNA"/>
</dbReference>
<dbReference type="Proteomes" id="UP000663882">
    <property type="component" value="Unassembled WGS sequence"/>
</dbReference>
<gene>
    <name evidence="2" type="ORF">OTI717_LOCUS29281</name>
    <name evidence="1" type="ORF">RFH988_LOCUS14574</name>
</gene>
<evidence type="ECO:0000313" key="3">
    <source>
        <dbReference type="Proteomes" id="UP000663882"/>
    </source>
</evidence>
<dbReference type="SUPFAM" id="SSF46689">
    <property type="entry name" value="Homeodomain-like"/>
    <property type="match status" value="1"/>
</dbReference>
<organism evidence="1 3">
    <name type="scientific">Rotaria sordida</name>
    <dbReference type="NCBI Taxonomy" id="392033"/>
    <lineage>
        <taxon>Eukaryota</taxon>
        <taxon>Metazoa</taxon>
        <taxon>Spiralia</taxon>
        <taxon>Gnathifera</taxon>
        <taxon>Rotifera</taxon>
        <taxon>Eurotatoria</taxon>
        <taxon>Bdelloidea</taxon>
        <taxon>Philodinida</taxon>
        <taxon>Philodinidae</taxon>
        <taxon>Rotaria</taxon>
    </lineage>
</organism>
<comment type="caution">
    <text evidence="1">The sequence shown here is derived from an EMBL/GenBank/DDBJ whole genome shotgun (WGS) entry which is preliminary data.</text>
</comment>
<accession>A0A814HF11</accession>